<protein>
    <recommendedName>
        <fullName evidence="4">PepSY domain-containing protein</fullName>
    </recommendedName>
</protein>
<organism evidence="2 3">
    <name type="scientific">Cohnella hashimotonis</name>
    <dbReference type="NCBI Taxonomy" id="2826895"/>
    <lineage>
        <taxon>Bacteria</taxon>
        <taxon>Bacillati</taxon>
        <taxon>Bacillota</taxon>
        <taxon>Bacilli</taxon>
        <taxon>Bacillales</taxon>
        <taxon>Paenibacillaceae</taxon>
        <taxon>Cohnella</taxon>
    </lineage>
</organism>
<keyword evidence="3" id="KW-1185">Reference proteome</keyword>
<feature type="chain" id="PRO_5046626846" description="PepSY domain-containing protein" evidence="1">
    <location>
        <begin position="25"/>
        <end position="224"/>
    </location>
</feature>
<name>A0ABT6TTP3_9BACL</name>
<keyword evidence="1" id="KW-0732">Signal</keyword>
<evidence type="ECO:0000256" key="1">
    <source>
        <dbReference type="SAM" id="SignalP"/>
    </source>
</evidence>
<gene>
    <name evidence="2" type="ORF">KB449_30465</name>
</gene>
<dbReference type="RefSeq" id="WP_282911954.1">
    <property type="nucleotide sequence ID" value="NZ_JAGRPV010000001.1"/>
</dbReference>
<reference evidence="2" key="1">
    <citation type="submission" date="2023-04" db="EMBL/GenBank/DDBJ databases">
        <title>Comparative genomic analysis of Cohnella hashimotonis sp. nov., isolated from the International Space Station.</title>
        <authorList>
            <person name="Venkateswaran K."/>
            <person name="Simpson A."/>
        </authorList>
    </citation>
    <scope>NUCLEOTIDE SEQUENCE</scope>
    <source>
        <strain evidence="2">F6_2S_P_1</strain>
    </source>
</reference>
<evidence type="ECO:0000313" key="3">
    <source>
        <dbReference type="Proteomes" id="UP001161691"/>
    </source>
</evidence>
<accession>A0ABT6TTP3</accession>
<evidence type="ECO:0008006" key="4">
    <source>
        <dbReference type="Google" id="ProtNLM"/>
    </source>
</evidence>
<comment type="caution">
    <text evidence="2">The sequence shown here is derived from an EMBL/GenBank/DDBJ whole genome shotgun (WGS) entry which is preliminary data.</text>
</comment>
<evidence type="ECO:0000313" key="2">
    <source>
        <dbReference type="EMBL" id="MDI4649299.1"/>
    </source>
</evidence>
<sequence>MYRILAALAACVLFGYFPAPIAVADADPYAALKRLSAGGGTPLEIRMDDRTHTPALLTGALSKPSKHTPAWIALEFANKAKRIYGIQSPHSTILVAEIGEPSASIVRVRLVHLLYKTPVWGDELRIDIDKAGIIRRVEGRIHPNLAKATLNRPRHAAVSQVEALRIAAAGAGIGRADAGRAEVRPYYLPDRAGIPLVYAVTFQRSGQSPLNLTIHALTGRVIPL</sequence>
<feature type="signal peptide" evidence="1">
    <location>
        <begin position="1"/>
        <end position="24"/>
    </location>
</feature>
<dbReference type="Proteomes" id="UP001161691">
    <property type="component" value="Unassembled WGS sequence"/>
</dbReference>
<dbReference type="EMBL" id="JAGRPV010000001">
    <property type="protein sequence ID" value="MDI4649299.1"/>
    <property type="molecule type" value="Genomic_DNA"/>
</dbReference>
<proteinExistence type="predicted"/>